<accession>A0A0L7QIS6</accession>
<dbReference type="InterPro" id="IPR047149">
    <property type="entry name" value="KIF11-like"/>
</dbReference>
<evidence type="ECO:0000313" key="10">
    <source>
        <dbReference type="Proteomes" id="UP000053825"/>
    </source>
</evidence>
<evidence type="ECO:0000259" key="8">
    <source>
        <dbReference type="PROSITE" id="PS50067"/>
    </source>
</evidence>
<dbReference type="GO" id="GO:0005634">
    <property type="term" value="C:nucleus"/>
    <property type="evidence" value="ECO:0007669"/>
    <property type="project" value="TreeGrafter"/>
</dbReference>
<name>A0A0L7QIS6_9HYME</name>
<evidence type="ECO:0000256" key="7">
    <source>
        <dbReference type="PROSITE-ProRule" id="PRU00283"/>
    </source>
</evidence>
<sequence>MVLLAVLIFIVCYYLIFPFIRPISNLERNNKSATIVEVLNNKEVIVHERPYDKLSKKYKFDNVFEPSSKQIEVYNIVVNPLLDEVLAGYSCTVFAYGQTGTGKTFTMEGINSDSTLHWQSDSSAGIIPRSLSHMFDKLQLLEAQEYTIRVSFLELYNGDLFDLLSPNDDATKIRLYEDTSKKGAVIIHGLNEVTVHNKSEVYKILEKGSEKRQTAATLMNAQSRSLPLFFITIEI</sequence>
<dbReference type="PRINTS" id="PR00380">
    <property type="entry name" value="KINESINHEAVY"/>
</dbReference>
<dbReference type="InterPro" id="IPR001752">
    <property type="entry name" value="Kinesin_motor_dom"/>
</dbReference>
<dbReference type="InterPro" id="IPR027417">
    <property type="entry name" value="P-loop_NTPase"/>
</dbReference>
<dbReference type="PROSITE" id="PS50067">
    <property type="entry name" value="KINESIN_MOTOR_2"/>
    <property type="match status" value="1"/>
</dbReference>
<dbReference type="GO" id="GO:0072686">
    <property type="term" value="C:mitotic spindle"/>
    <property type="evidence" value="ECO:0007669"/>
    <property type="project" value="TreeGrafter"/>
</dbReference>
<evidence type="ECO:0000256" key="6">
    <source>
        <dbReference type="ARBA" id="ARBA00023212"/>
    </source>
</evidence>
<proteinExistence type="inferred from homology"/>
<dbReference type="GO" id="GO:0090307">
    <property type="term" value="P:mitotic spindle assembly"/>
    <property type="evidence" value="ECO:0007669"/>
    <property type="project" value="TreeGrafter"/>
</dbReference>
<keyword evidence="2" id="KW-0963">Cytoplasm</keyword>
<dbReference type="OrthoDB" id="6436931at2759"/>
<keyword evidence="4 7" id="KW-0067">ATP-binding</keyword>
<dbReference type="SUPFAM" id="SSF52540">
    <property type="entry name" value="P-loop containing nucleoside triphosphate hydrolases"/>
    <property type="match status" value="1"/>
</dbReference>
<evidence type="ECO:0000256" key="2">
    <source>
        <dbReference type="ARBA" id="ARBA00022490"/>
    </source>
</evidence>
<dbReference type="GO" id="GO:0005876">
    <property type="term" value="C:spindle microtubule"/>
    <property type="evidence" value="ECO:0007669"/>
    <property type="project" value="TreeGrafter"/>
</dbReference>
<dbReference type="GO" id="GO:0007018">
    <property type="term" value="P:microtubule-based movement"/>
    <property type="evidence" value="ECO:0007669"/>
    <property type="project" value="InterPro"/>
</dbReference>
<gene>
    <name evidence="9" type="ORF">WH47_10101</name>
</gene>
<comment type="subcellular location">
    <subcellularLocation>
        <location evidence="1">Cytoplasm</location>
        <location evidence="1">Cytoskeleton</location>
    </subcellularLocation>
</comment>
<evidence type="ECO:0000256" key="5">
    <source>
        <dbReference type="ARBA" id="ARBA00023175"/>
    </source>
</evidence>
<evidence type="ECO:0000256" key="1">
    <source>
        <dbReference type="ARBA" id="ARBA00004245"/>
    </source>
</evidence>
<keyword evidence="10" id="KW-1185">Reference proteome</keyword>
<evidence type="ECO:0000256" key="4">
    <source>
        <dbReference type="ARBA" id="ARBA00022840"/>
    </source>
</evidence>
<protein>
    <submittedName>
        <fullName evidence="9">Bipolar kinesin KRP-130</fullName>
    </submittedName>
</protein>
<dbReference type="SMART" id="SM00129">
    <property type="entry name" value="KISc"/>
    <property type="match status" value="1"/>
</dbReference>
<dbReference type="STRING" id="597456.A0A0L7QIS6"/>
<evidence type="ECO:0000313" key="9">
    <source>
        <dbReference type="EMBL" id="KOC58538.1"/>
    </source>
</evidence>
<dbReference type="GO" id="GO:0008574">
    <property type="term" value="F:plus-end-directed microtubule motor activity"/>
    <property type="evidence" value="ECO:0007669"/>
    <property type="project" value="TreeGrafter"/>
</dbReference>
<feature type="domain" description="Kinesin motor" evidence="8">
    <location>
        <begin position="13"/>
        <end position="235"/>
    </location>
</feature>
<dbReference type="Gene3D" id="3.40.850.10">
    <property type="entry name" value="Kinesin motor domain"/>
    <property type="match status" value="1"/>
</dbReference>
<feature type="binding site" evidence="7">
    <location>
        <begin position="97"/>
        <end position="104"/>
    </location>
    <ligand>
        <name>ATP</name>
        <dbReference type="ChEBI" id="CHEBI:30616"/>
    </ligand>
</feature>
<dbReference type="EMBL" id="KQ415618">
    <property type="protein sequence ID" value="KOC58538.1"/>
    <property type="molecule type" value="Genomic_DNA"/>
</dbReference>
<keyword evidence="6" id="KW-0206">Cytoskeleton</keyword>
<keyword evidence="5 7" id="KW-0505">Motor protein</keyword>
<dbReference type="Proteomes" id="UP000053825">
    <property type="component" value="Unassembled WGS sequence"/>
</dbReference>
<comment type="similarity">
    <text evidence="7">Belongs to the TRAFAC class myosin-kinesin ATPase superfamily. Kinesin family.</text>
</comment>
<dbReference type="GO" id="GO:0008017">
    <property type="term" value="F:microtubule binding"/>
    <property type="evidence" value="ECO:0007669"/>
    <property type="project" value="InterPro"/>
</dbReference>
<keyword evidence="3 7" id="KW-0547">Nucleotide-binding</keyword>
<dbReference type="PANTHER" id="PTHR47970">
    <property type="entry name" value="KINESIN-LIKE PROTEIN KIF11"/>
    <property type="match status" value="1"/>
</dbReference>
<reference evidence="9 10" key="1">
    <citation type="submission" date="2015-07" db="EMBL/GenBank/DDBJ databases">
        <title>The genome of Habropoda laboriosa.</title>
        <authorList>
            <person name="Pan H."/>
            <person name="Kapheim K."/>
        </authorList>
    </citation>
    <scope>NUCLEOTIDE SEQUENCE [LARGE SCALE GENOMIC DNA]</scope>
    <source>
        <strain evidence="9">0110345459</strain>
    </source>
</reference>
<organism evidence="9 10">
    <name type="scientific">Habropoda laboriosa</name>
    <dbReference type="NCBI Taxonomy" id="597456"/>
    <lineage>
        <taxon>Eukaryota</taxon>
        <taxon>Metazoa</taxon>
        <taxon>Ecdysozoa</taxon>
        <taxon>Arthropoda</taxon>
        <taxon>Hexapoda</taxon>
        <taxon>Insecta</taxon>
        <taxon>Pterygota</taxon>
        <taxon>Neoptera</taxon>
        <taxon>Endopterygota</taxon>
        <taxon>Hymenoptera</taxon>
        <taxon>Apocrita</taxon>
        <taxon>Aculeata</taxon>
        <taxon>Apoidea</taxon>
        <taxon>Anthophila</taxon>
        <taxon>Apidae</taxon>
        <taxon>Habropoda</taxon>
    </lineage>
</organism>
<dbReference type="Pfam" id="PF00225">
    <property type="entry name" value="Kinesin"/>
    <property type="match status" value="1"/>
</dbReference>
<dbReference type="GO" id="GO:0051231">
    <property type="term" value="P:spindle elongation"/>
    <property type="evidence" value="ECO:0007669"/>
    <property type="project" value="TreeGrafter"/>
</dbReference>
<dbReference type="AlphaFoldDB" id="A0A0L7QIS6"/>
<evidence type="ECO:0000256" key="3">
    <source>
        <dbReference type="ARBA" id="ARBA00022741"/>
    </source>
</evidence>
<dbReference type="InterPro" id="IPR036961">
    <property type="entry name" value="Kinesin_motor_dom_sf"/>
</dbReference>
<dbReference type="GO" id="GO:0005524">
    <property type="term" value="F:ATP binding"/>
    <property type="evidence" value="ECO:0007669"/>
    <property type="project" value="UniProtKB-UniRule"/>
</dbReference>
<dbReference type="PANTHER" id="PTHR47970:SF12">
    <property type="entry name" value="KINESIN FAMILY MEMBER 11"/>
    <property type="match status" value="1"/>
</dbReference>